<sequence length="103" mass="11809">AEVPERDRFLAGCGESCWRRNCSGCSAIFFFLITVVSRSALCFSINSMDYLPPKLRGLFNFNATPVSDSSKIHFKWRIRHTPVADFEESEQHSLPPPTNNRYH</sequence>
<protein>
    <submittedName>
        <fullName evidence="1">Putative ovule protein</fullName>
    </submittedName>
</protein>
<proteinExistence type="predicted"/>
<accession>A0A0V0GJB9</accession>
<name>A0A0V0GJB9_SOLCH</name>
<evidence type="ECO:0000313" key="1">
    <source>
        <dbReference type="EMBL" id="JAP08335.1"/>
    </source>
</evidence>
<reference evidence="1" key="1">
    <citation type="submission" date="2015-12" db="EMBL/GenBank/DDBJ databases">
        <title>Gene expression during late stages of embryo sac development: a critical building block for successful pollen-pistil interactions.</title>
        <authorList>
            <person name="Liu Y."/>
            <person name="Joly V."/>
            <person name="Sabar M."/>
            <person name="Matton D.P."/>
        </authorList>
    </citation>
    <scope>NUCLEOTIDE SEQUENCE</scope>
</reference>
<dbReference type="AlphaFoldDB" id="A0A0V0GJB9"/>
<dbReference type="EMBL" id="GEDG01037090">
    <property type="protein sequence ID" value="JAP08335.1"/>
    <property type="molecule type" value="Transcribed_RNA"/>
</dbReference>
<feature type="non-terminal residue" evidence="1">
    <location>
        <position position="1"/>
    </location>
</feature>
<organism evidence="1">
    <name type="scientific">Solanum chacoense</name>
    <name type="common">Chaco potato</name>
    <dbReference type="NCBI Taxonomy" id="4108"/>
    <lineage>
        <taxon>Eukaryota</taxon>
        <taxon>Viridiplantae</taxon>
        <taxon>Streptophyta</taxon>
        <taxon>Embryophyta</taxon>
        <taxon>Tracheophyta</taxon>
        <taxon>Spermatophyta</taxon>
        <taxon>Magnoliopsida</taxon>
        <taxon>eudicotyledons</taxon>
        <taxon>Gunneridae</taxon>
        <taxon>Pentapetalae</taxon>
        <taxon>asterids</taxon>
        <taxon>lamiids</taxon>
        <taxon>Solanales</taxon>
        <taxon>Solanaceae</taxon>
        <taxon>Solanoideae</taxon>
        <taxon>Solaneae</taxon>
        <taxon>Solanum</taxon>
    </lineage>
</organism>